<reference evidence="2 3" key="1">
    <citation type="submission" date="2021-06" db="EMBL/GenBank/DDBJ databases">
        <title>Caerostris extrusa draft genome.</title>
        <authorList>
            <person name="Kono N."/>
            <person name="Arakawa K."/>
        </authorList>
    </citation>
    <scope>NUCLEOTIDE SEQUENCE [LARGE SCALE GENOMIC DNA]</scope>
</reference>
<evidence type="ECO:0000256" key="1">
    <source>
        <dbReference type="SAM" id="MobiDB-lite"/>
    </source>
</evidence>
<sequence length="620" mass="71837">MLEFCQEMKIPVNTSAVLSYIKAIKPTEIPLYKLISFLEYVKDVCRIPSPKILLHEVLERFSEELSELPSGSISKLGQMGVSLMLEFFSQEKYEYAFEILRVLHKYNINYIKLQEPLYKLPYLNILLEKNDFFFFPFKVASIAMDICLHLKRPKDAYQIYQSFPFSIPEELDEKLKVEIKCQLFGSLLKLAEHLCFIEPLGLGLVIFRDLMLRTKGFDTEKFKDFIGKIQDIYNKYLTIVLNEQQLSIALEFYKYYQSWEGETFAIEPQPQTDKFSWHLIILSSWTNFEVKSAIDKFFENLAPALSSKSNIGFDIWCTVKITFQESENDNFEINCLKESRHTIVSAKKIACNALKTLDSDIAWIEYANPHCLDIDPKTIYNYCLKECISLKSLKNLTNQLTPENPVIDNSHQSTLFKTDSNPVHNISESCHQMTSEKMILESIKQEEISSNTNEMNFNKENSSDNSNESTLKQEEISNNANELIFKKENISDNSNESTLKQEEISNSIDEFSFNDKCTILNSEVTSETISEDTSNRILDQINFKVSSSLIPENISTNAQRPVPNKSSQIKVRKRFYQATSNKWKKRISKQINLKTFNIGRKVSDIVTSRKFYSKKSKNPI</sequence>
<feature type="region of interest" description="Disordered" evidence="1">
    <location>
        <begin position="452"/>
        <end position="473"/>
    </location>
</feature>
<keyword evidence="3" id="KW-1185">Reference proteome</keyword>
<evidence type="ECO:0000313" key="3">
    <source>
        <dbReference type="Proteomes" id="UP001054945"/>
    </source>
</evidence>
<dbReference type="AlphaFoldDB" id="A0AAV4VI81"/>
<dbReference type="Proteomes" id="UP001054945">
    <property type="component" value="Unassembled WGS sequence"/>
</dbReference>
<comment type="caution">
    <text evidence="2">The sequence shown here is derived from an EMBL/GenBank/DDBJ whole genome shotgun (WGS) entry which is preliminary data.</text>
</comment>
<organism evidence="2 3">
    <name type="scientific">Caerostris extrusa</name>
    <name type="common">Bark spider</name>
    <name type="synonym">Caerostris bankana</name>
    <dbReference type="NCBI Taxonomy" id="172846"/>
    <lineage>
        <taxon>Eukaryota</taxon>
        <taxon>Metazoa</taxon>
        <taxon>Ecdysozoa</taxon>
        <taxon>Arthropoda</taxon>
        <taxon>Chelicerata</taxon>
        <taxon>Arachnida</taxon>
        <taxon>Araneae</taxon>
        <taxon>Araneomorphae</taxon>
        <taxon>Entelegynae</taxon>
        <taxon>Araneoidea</taxon>
        <taxon>Araneidae</taxon>
        <taxon>Caerostris</taxon>
    </lineage>
</organism>
<dbReference type="EMBL" id="BPLR01014569">
    <property type="protein sequence ID" value="GIY69684.1"/>
    <property type="molecule type" value="Genomic_DNA"/>
</dbReference>
<proteinExistence type="predicted"/>
<feature type="compositionally biased region" description="Low complexity" evidence="1">
    <location>
        <begin position="456"/>
        <end position="469"/>
    </location>
</feature>
<evidence type="ECO:0000313" key="2">
    <source>
        <dbReference type="EMBL" id="GIY69684.1"/>
    </source>
</evidence>
<name>A0AAV4VI81_CAEEX</name>
<protein>
    <submittedName>
        <fullName evidence="2">Uncharacterized protein</fullName>
    </submittedName>
</protein>
<gene>
    <name evidence="2" type="primary">AVEN_72592_1</name>
    <name evidence="2" type="ORF">CEXT_291201</name>
</gene>
<accession>A0AAV4VI81</accession>